<name>A0ABU9YBF3_9SPHN</name>
<gene>
    <name evidence="3" type="ORF">ABC974_26190</name>
</gene>
<evidence type="ECO:0000256" key="2">
    <source>
        <dbReference type="RuleBase" id="RU000461"/>
    </source>
</evidence>
<dbReference type="InterPro" id="IPR017972">
    <property type="entry name" value="Cyt_P450_CS"/>
</dbReference>
<protein>
    <submittedName>
        <fullName evidence="3">Cytochrome P450</fullName>
    </submittedName>
</protein>
<dbReference type="InterPro" id="IPR036396">
    <property type="entry name" value="Cyt_P450_sf"/>
</dbReference>
<keyword evidence="4" id="KW-1185">Reference proteome</keyword>
<keyword evidence="2" id="KW-0479">Metal-binding</keyword>
<organism evidence="3 4">
    <name type="scientific">Sphingomonas oligophenolica</name>
    <dbReference type="NCBI Taxonomy" id="301154"/>
    <lineage>
        <taxon>Bacteria</taxon>
        <taxon>Pseudomonadati</taxon>
        <taxon>Pseudomonadota</taxon>
        <taxon>Alphaproteobacteria</taxon>
        <taxon>Sphingomonadales</taxon>
        <taxon>Sphingomonadaceae</taxon>
        <taxon>Sphingomonas</taxon>
    </lineage>
</organism>
<evidence type="ECO:0000313" key="3">
    <source>
        <dbReference type="EMBL" id="MEN2793143.1"/>
    </source>
</evidence>
<dbReference type="Pfam" id="PF00067">
    <property type="entry name" value="p450"/>
    <property type="match status" value="1"/>
</dbReference>
<keyword evidence="2" id="KW-0560">Oxidoreductase</keyword>
<dbReference type="PROSITE" id="PS00086">
    <property type="entry name" value="CYTOCHROME_P450"/>
    <property type="match status" value="1"/>
</dbReference>
<dbReference type="InterPro" id="IPR002397">
    <property type="entry name" value="Cyt_P450_B"/>
</dbReference>
<proteinExistence type="inferred from homology"/>
<reference evidence="3 4" key="1">
    <citation type="submission" date="2024-05" db="EMBL/GenBank/DDBJ databases">
        <authorList>
            <person name="Liu Q."/>
            <person name="Xin Y.-H."/>
        </authorList>
    </citation>
    <scope>NUCLEOTIDE SEQUENCE [LARGE SCALE GENOMIC DNA]</scope>
    <source>
        <strain evidence="3 4">CGMCC 1.10181</strain>
    </source>
</reference>
<sequence>MLYYDNLFREGRMHHTGRNAVTKSFPLWGALPPKTEPYQLIEQLRDGDEVFYAPDSHASGAGTWIFTRFSQIKELYSKTEQLSVQNQTGVGALLGEAMRMVPTEADPPHHSGYRGVLRPFFMNGPLDKLLPSIRLLSDELVQSLRPRGACEFMAEYARRFPVGVFLRLMGLPFEDIDMLNDLASTITYHPDPSEKGRALAGIKSYLEEQVRTAEAAPRDDIISHIATARIGERPINDEEKFALSFNVFVGGMDTVSASLGWHFRYLAMNPDVQTRLRADRSLIPGAIEELLRVYSVVSSARTAVEDFEIAGVNIRKGDMITLGTELANRDPQAFENPDDVNIDRSPNRHLSFGYGLHHCLGAPLARRELKVAMESWFDCVSTFRIVGDPNDGMPAWIGNILSVESLHLAW</sequence>
<dbReference type="PANTHER" id="PTHR46696:SF6">
    <property type="entry name" value="P450, PUTATIVE (EUROFUNG)-RELATED"/>
    <property type="match status" value="1"/>
</dbReference>
<comment type="caution">
    <text evidence="3">The sequence shown here is derived from an EMBL/GenBank/DDBJ whole genome shotgun (WGS) entry which is preliminary data.</text>
</comment>
<dbReference type="EMBL" id="JBDIME010000039">
    <property type="protein sequence ID" value="MEN2793143.1"/>
    <property type="molecule type" value="Genomic_DNA"/>
</dbReference>
<comment type="similarity">
    <text evidence="1 2">Belongs to the cytochrome P450 family.</text>
</comment>
<dbReference type="PRINTS" id="PR00385">
    <property type="entry name" value="P450"/>
</dbReference>
<dbReference type="InterPro" id="IPR001128">
    <property type="entry name" value="Cyt_P450"/>
</dbReference>
<dbReference type="Proteomes" id="UP001419910">
    <property type="component" value="Unassembled WGS sequence"/>
</dbReference>
<keyword evidence="2" id="KW-0349">Heme</keyword>
<keyword evidence="2" id="KW-0408">Iron</keyword>
<dbReference type="RefSeq" id="WP_343890283.1">
    <property type="nucleotide sequence ID" value="NZ_BAAAEH010000031.1"/>
</dbReference>
<evidence type="ECO:0000256" key="1">
    <source>
        <dbReference type="ARBA" id="ARBA00010617"/>
    </source>
</evidence>
<accession>A0ABU9YBF3</accession>
<dbReference type="PANTHER" id="PTHR46696">
    <property type="entry name" value="P450, PUTATIVE (EUROFUNG)-RELATED"/>
    <property type="match status" value="1"/>
</dbReference>
<keyword evidence="2" id="KW-0503">Monooxygenase</keyword>
<dbReference type="PRINTS" id="PR00359">
    <property type="entry name" value="BP450"/>
</dbReference>
<dbReference type="Gene3D" id="1.10.630.10">
    <property type="entry name" value="Cytochrome P450"/>
    <property type="match status" value="1"/>
</dbReference>
<evidence type="ECO:0000313" key="4">
    <source>
        <dbReference type="Proteomes" id="UP001419910"/>
    </source>
</evidence>
<dbReference type="SUPFAM" id="SSF48264">
    <property type="entry name" value="Cytochrome P450"/>
    <property type="match status" value="1"/>
</dbReference>